<protein>
    <recommendedName>
        <fullName evidence="5">LPXTG-motif cell wall-anchored protein</fullName>
    </recommendedName>
</protein>
<feature type="transmembrane region" description="Helical" evidence="2">
    <location>
        <begin position="118"/>
        <end position="135"/>
    </location>
</feature>
<evidence type="ECO:0000313" key="4">
    <source>
        <dbReference type="Proteomes" id="UP000319514"/>
    </source>
</evidence>
<dbReference type="Proteomes" id="UP000319514">
    <property type="component" value="Unassembled WGS sequence"/>
</dbReference>
<keyword evidence="2" id="KW-0472">Membrane</keyword>
<keyword evidence="4" id="KW-1185">Reference proteome</keyword>
<feature type="compositionally biased region" description="Low complexity" evidence="1">
    <location>
        <begin position="1"/>
        <end position="17"/>
    </location>
</feature>
<reference evidence="3 4" key="1">
    <citation type="submission" date="2019-06" db="EMBL/GenBank/DDBJ databases">
        <title>Sequencing the genomes of 1000 actinobacteria strains.</title>
        <authorList>
            <person name="Klenk H.-P."/>
        </authorList>
    </citation>
    <scope>NUCLEOTIDE SEQUENCE [LARGE SCALE GENOMIC DNA]</scope>
    <source>
        <strain evidence="3 4">DSM 18082</strain>
    </source>
</reference>
<proteinExistence type="predicted"/>
<feature type="transmembrane region" description="Helical" evidence="2">
    <location>
        <begin position="28"/>
        <end position="48"/>
    </location>
</feature>
<feature type="transmembrane region" description="Helical" evidence="2">
    <location>
        <begin position="60"/>
        <end position="81"/>
    </location>
</feature>
<evidence type="ECO:0000256" key="1">
    <source>
        <dbReference type="SAM" id="MobiDB-lite"/>
    </source>
</evidence>
<evidence type="ECO:0000313" key="3">
    <source>
        <dbReference type="EMBL" id="TQL59007.1"/>
    </source>
</evidence>
<accession>A0A542ZFB1</accession>
<evidence type="ECO:0008006" key="5">
    <source>
        <dbReference type="Google" id="ProtNLM"/>
    </source>
</evidence>
<comment type="caution">
    <text evidence="3">The sequence shown here is derived from an EMBL/GenBank/DDBJ whole genome shotgun (WGS) entry which is preliminary data.</text>
</comment>
<keyword evidence="2" id="KW-0812">Transmembrane</keyword>
<name>A0A542ZFB1_9MICO</name>
<dbReference type="AlphaFoldDB" id="A0A542ZFB1"/>
<dbReference type="RefSeq" id="WP_141787079.1">
    <property type="nucleotide sequence ID" value="NZ_BAAAKX010000003.1"/>
</dbReference>
<feature type="region of interest" description="Disordered" evidence="1">
    <location>
        <begin position="1"/>
        <end position="20"/>
    </location>
</feature>
<feature type="transmembrane region" description="Helical" evidence="2">
    <location>
        <begin position="88"/>
        <end position="106"/>
    </location>
</feature>
<dbReference type="EMBL" id="VFOQ01000001">
    <property type="protein sequence ID" value="TQL59007.1"/>
    <property type="molecule type" value="Genomic_DNA"/>
</dbReference>
<sequence>MSLTSAPASTVSVSVAPGRRGPTRRQRLAALLCLAGAAALLPWVAYLSTSLPKTYVLTDWNGAWVGFDVLLMVLLATTGVLTRRQHPLHPHAAFASAAFLVADAWFDVTTSVGSDAVVAFATAGLVELPLAAYLVRHASRSITEAARPAVMAAQIVSAPDVSRARQSERMS</sequence>
<gene>
    <name evidence="3" type="ORF">FB474_0351</name>
</gene>
<keyword evidence="2" id="KW-1133">Transmembrane helix</keyword>
<dbReference type="OrthoDB" id="4948328at2"/>
<evidence type="ECO:0000256" key="2">
    <source>
        <dbReference type="SAM" id="Phobius"/>
    </source>
</evidence>
<organism evidence="3 4">
    <name type="scientific">Oryzihumus leptocrescens</name>
    <dbReference type="NCBI Taxonomy" id="297536"/>
    <lineage>
        <taxon>Bacteria</taxon>
        <taxon>Bacillati</taxon>
        <taxon>Actinomycetota</taxon>
        <taxon>Actinomycetes</taxon>
        <taxon>Micrococcales</taxon>
        <taxon>Intrasporangiaceae</taxon>
        <taxon>Oryzihumus</taxon>
    </lineage>
</organism>